<dbReference type="InterPro" id="IPR030391">
    <property type="entry name" value="MeTrfase_TrmA_CS"/>
</dbReference>
<dbReference type="Pfam" id="PF05958">
    <property type="entry name" value="tRNA_U5-meth_tr"/>
    <property type="match status" value="1"/>
</dbReference>
<name>A0A265N7B9_9BACI</name>
<evidence type="ECO:0000313" key="10">
    <source>
        <dbReference type="Proteomes" id="UP000216498"/>
    </source>
</evidence>
<dbReference type="FunFam" id="2.40.50.1070:FF:000003">
    <property type="entry name" value="23S rRNA (Uracil-5-)-methyltransferase RumA"/>
    <property type="match status" value="1"/>
</dbReference>
<dbReference type="InterPro" id="IPR012340">
    <property type="entry name" value="NA-bd_OB-fold"/>
</dbReference>
<dbReference type="PROSITE" id="PS01231">
    <property type="entry name" value="TRMA_2"/>
    <property type="match status" value="1"/>
</dbReference>
<dbReference type="Gene3D" id="3.40.50.150">
    <property type="entry name" value="Vaccinia Virus protein VP39"/>
    <property type="match status" value="1"/>
</dbReference>
<keyword evidence="1" id="KW-0004">4Fe-4S</keyword>
<sequence length="461" mass="52393">MAKHTAPVKKNEIITLKFEDLTHEGNGVGKIDGYPLFVPYALPGEEAKVKVVKVNKNFGFGKLLEVANQSGERVEPPCNVYYQCGGCQLQHMSYQLQLEMKQNQVKNVMRKIAHLDHVPVHPALGMEDPWRYRNKVQMPVGEKNGELITGFYRMRSHDIIDDMETCVIQDELNDRSVHAVRRIANRLGIKAYDEKADRGVLRHIMVRTGNETNQTMIVLVTRTEKLPHKDELIRELTETFPHVKSIVHNINNKRTNVILGRKTKVIWGEEYIYDTIGDIRFAISAKSFYQVNPPQTKKLYEKALEYADIKSDDIVVDAYCGIGTISLFLAQEAKKVYGVEVVPEAISDAKKNAELNGITNAEFFVGEAEKVMPWWKAQGLKPDVIVVDPPRKGCEVDFLNAMIEMEPERIVYVSCNPSTLARDLRVLEDGGYRALEVQPVDMFPQTNHIECVVKIERSLSN</sequence>
<evidence type="ECO:0000256" key="4">
    <source>
        <dbReference type="ARBA" id="ARBA00022691"/>
    </source>
</evidence>
<evidence type="ECO:0000313" key="9">
    <source>
        <dbReference type="EMBL" id="OZU87691.1"/>
    </source>
</evidence>
<dbReference type="FunFam" id="3.40.50.150:FF:000009">
    <property type="entry name" value="23S rRNA (Uracil(1939)-C(5))-methyltransferase RlmD"/>
    <property type="match status" value="1"/>
</dbReference>
<comment type="caution">
    <text evidence="9">The sequence shown here is derived from an EMBL/GenBank/DDBJ whole genome shotgun (WGS) entry which is preliminary data.</text>
</comment>
<keyword evidence="10" id="KW-1185">Reference proteome</keyword>
<evidence type="ECO:0000256" key="6">
    <source>
        <dbReference type="PROSITE-ProRule" id="PRU01024"/>
    </source>
</evidence>
<dbReference type="PROSITE" id="PS51687">
    <property type="entry name" value="SAM_MT_RNA_M5U"/>
    <property type="match status" value="1"/>
</dbReference>
<feature type="binding site" evidence="6">
    <location>
        <position position="388"/>
    </location>
    <ligand>
        <name>S-adenosyl-L-methionine</name>
        <dbReference type="ChEBI" id="CHEBI:59789"/>
    </ligand>
</feature>
<evidence type="ECO:0000256" key="1">
    <source>
        <dbReference type="ARBA" id="ARBA00022485"/>
    </source>
</evidence>
<dbReference type="GO" id="GO:0070475">
    <property type="term" value="P:rRNA base methylation"/>
    <property type="evidence" value="ECO:0007669"/>
    <property type="project" value="TreeGrafter"/>
</dbReference>
<dbReference type="GO" id="GO:0070041">
    <property type="term" value="F:rRNA (uridine-C5-)-methyltransferase activity"/>
    <property type="evidence" value="ECO:0007669"/>
    <property type="project" value="UniProtKB-ARBA"/>
</dbReference>
<dbReference type="InterPro" id="IPR030390">
    <property type="entry name" value="MeTrfase_TrmA_AS"/>
</dbReference>
<dbReference type="GO" id="GO:0051539">
    <property type="term" value="F:4 iron, 4 sulfur cluster binding"/>
    <property type="evidence" value="ECO:0007669"/>
    <property type="project" value="UniProtKB-KW"/>
</dbReference>
<dbReference type="OrthoDB" id="9804590at2"/>
<evidence type="ECO:0000256" key="5">
    <source>
        <dbReference type="ARBA" id="ARBA00023014"/>
    </source>
</evidence>
<dbReference type="RefSeq" id="WP_094886719.1">
    <property type="nucleotide sequence ID" value="NZ_NPMS01000008.1"/>
</dbReference>
<accession>A0A265N7B9</accession>
<feature type="active site" description="Nucleophile" evidence="6">
    <location>
        <position position="415"/>
    </location>
</feature>
<keyword evidence="1" id="KW-0479">Metal-binding</keyword>
<keyword evidence="3 6" id="KW-0808">Transferase</keyword>
<dbReference type="PROSITE" id="PS01230">
    <property type="entry name" value="TRMA_1"/>
    <property type="match status" value="1"/>
</dbReference>
<dbReference type="PANTHER" id="PTHR11061">
    <property type="entry name" value="RNA M5U METHYLTRANSFERASE"/>
    <property type="match status" value="1"/>
</dbReference>
<feature type="active site" evidence="7">
    <location>
        <position position="415"/>
    </location>
</feature>
<keyword evidence="5" id="KW-0411">Iron-sulfur</keyword>
<dbReference type="EMBL" id="NPMS01000008">
    <property type="protein sequence ID" value="OZU87691.1"/>
    <property type="molecule type" value="Genomic_DNA"/>
</dbReference>
<dbReference type="InterPro" id="IPR002792">
    <property type="entry name" value="TRAM_dom"/>
</dbReference>
<dbReference type="InterPro" id="IPR029063">
    <property type="entry name" value="SAM-dependent_MTases_sf"/>
</dbReference>
<keyword evidence="4 6" id="KW-0949">S-adenosyl-L-methionine</keyword>
<dbReference type="NCBIfam" id="TIGR00479">
    <property type="entry name" value="rumA"/>
    <property type="match status" value="1"/>
</dbReference>
<dbReference type="Gene3D" id="2.40.50.1070">
    <property type="match status" value="1"/>
</dbReference>
<feature type="binding site" evidence="6">
    <location>
        <position position="319"/>
    </location>
    <ligand>
        <name>S-adenosyl-L-methionine</name>
        <dbReference type="ChEBI" id="CHEBI:59789"/>
    </ligand>
</feature>
<dbReference type="SUPFAM" id="SSF53335">
    <property type="entry name" value="S-adenosyl-L-methionine-dependent methyltransferases"/>
    <property type="match status" value="1"/>
</dbReference>
<feature type="binding site" evidence="6">
    <location>
        <position position="290"/>
    </location>
    <ligand>
        <name>S-adenosyl-L-methionine</name>
        <dbReference type="ChEBI" id="CHEBI:59789"/>
    </ligand>
</feature>
<reference evidence="9 10" key="1">
    <citation type="submission" date="2017-08" db="EMBL/GenBank/DDBJ databases">
        <title>Virgibacillus indicus sp. nov. and Virgibacillus profoundi sp. nov, two moderately halophilic bacteria isolated from marine sediment by using the Microfluidic Streak Plate.</title>
        <authorList>
            <person name="Xu B."/>
            <person name="Hu B."/>
            <person name="Wang J."/>
            <person name="Zhu Y."/>
            <person name="Huang L."/>
            <person name="Du W."/>
            <person name="Huang Y."/>
        </authorList>
    </citation>
    <scope>NUCLEOTIDE SEQUENCE [LARGE SCALE GENOMIC DNA]</scope>
    <source>
        <strain evidence="9 10">IO3-P2-C2</strain>
    </source>
</reference>
<evidence type="ECO:0000256" key="3">
    <source>
        <dbReference type="ARBA" id="ARBA00022679"/>
    </source>
</evidence>
<dbReference type="PANTHER" id="PTHR11061:SF30">
    <property type="entry name" value="TRNA (URACIL(54)-C(5))-METHYLTRANSFERASE"/>
    <property type="match status" value="1"/>
</dbReference>
<dbReference type="Pfam" id="PF01938">
    <property type="entry name" value="TRAM"/>
    <property type="match status" value="1"/>
</dbReference>
<keyword evidence="1" id="KW-0408">Iron</keyword>
<evidence type="ECO:0000259" key="8">
    <source>
        <dbReference type="PROSITE" id="PS50926"/>
    </source>
</evidence>
<gene>
    <name evidence="9" type="ORF">CIL03_15090</name>
</gene>
<dbReference type="SUPFAM" id="SSF50249">
    <property type="entry name" value="Nucleic acid-binding proteins"/>
    <property type="match status" value="1"/>
</dbReference>
<dbReference type="AlphaFoldDB" id="A0A265N7B9"/>
<feature type="binding site" evidence="6">
    <location>
        <position position="340"/>
    </location>
    <ligand>
        <name>S-adenosyl-L-methionine</name>
        <dbReference type="ChEBI" id="CHEBI:59789"/>
    </ligand>
</feature>
<organism evidence="9 10">
    <name type="scientific">Virgibacillus indicus</name>
    <dbReference type="NCBI Taxonomy" id="2024554"/>
    <lineage>
        <taxon>Bacteria</taxon>
        <taxon>Bacillati</taxon>
        <taxon>Bacillota</taxon>
        <taxon>Bacilli</taxon>
        <taxon>Bacillales</taxon>
        <taxon>Bacillaceae</taxon>
        <taxon>Virgibacillus</taxon>
    </lineage>
</organism>
<comment type="similarity">
    <text evidence="6">Belongs to the class I-like SAM-binding methyltransferase superfamily. RNA M5U methyltransferase family.</text>
</comment>
<evidence type="ECO:0000256" key="2">
    <source>
        <dbReference type="ARBA" id="ARBA00022603"/>
    </source>
</evidence>
<dbReference type="FunFam" id="2.40.50.140:FF:000097">
    <property type="entry name" value="23S rRNA (uracil(1939)-C(5))-methyltransferase RlmD"/>
    <property type="match status" value="1"/>
</dbReference>
<dbReference type="Proteomes" id="UP000216498">
    <property type="component" value="Unassembled WGS sequence"/>
</dbReference>
<keyword evidence="2 6" id="KW-0489">Methyltransferase</keyword>
<dbReference type="CDD" id="cd02440">
    <property type="entry name" value="AdoMet_MTases"/>
    <property type="match status" value="1"/>
</dbReference>
<dbReference type="PROSITE" id="PS50926">
    <property type="entry name" value="TRAM"/>
    <property type="match status" value="1"/>
</dbReference>
<dbReference type="InterPro" id="IPR010280">
    <property type="entry name" value="U5_MeTrfase_fam"/>
</dbReference>
<evidence type="ECO:0000256" key="7">
    <source>
        <dbReference type="PROSITE-ProRule" id="PRU10015"/>
    </source>
</evidence>
<proteinExistence type="inferred from homology"/>
<protein>
    <submittedName>
        <fullName evidence="9">23S rRNA (Uracil(1939)-C(5))-methyltransferase RlmD</fullName>
    </submittedName>
</protein>
<dbReference type="Gene3D" id="2.40.50.140">
    <property type="entry name" value="Nucleic acid-binding proteins"/>
    <property type="match status" value="1"/>
</dbReference>
<feature type="domain" description="TRAM" evidence="8">
    <location>
        <begin position="7"/>
        <end position="65"/>
    </location>
</feature>